<dbReference type="AlphaFoldDB" id="A0A2U1PNP5"/>
<dbReference type="GO" id="GO:0051980">
    <property type="term" value="F:iron-nicotianamine transmembrane transporter activity"/>
    <property type="evidence" value="ECO:0007669"/>
    <property type="project" value="TreeGrafter"/>
</dbReference>
<dbReference type="PANTHER" id="PTHR31645:SF4">
    <property type="entry name" value="METAL-NICOTIANAMINE TRANSPORTER YSL3"/>
    <property type="match status" value="1"/>
</dbReference>
<dbReference type="InterPro" id="IPR045035">
    <property type="entry name" value="YSL-like"/>
</dbReference>
<feature type="transmembrane region" description="Helical" evidence="7">
    <location>
        <begin position="51"/>
        <end position="69"/>
    </location>
</feature>
<evidence type="ECO:0000256" key="2">
    <source>
        <dbReference type="ARBA" id="ARBA00010276"/>
    </source>
</evidence>
<evidence type="ECO:0000256" key="4">
    <source>
        <dbReference type="ARBA" id="ARBA00022692"/>
    </source>
</evidence>
<dbReference type="PANTHER" id="PTHR31645">
    <property type="entry name" value="OLIGOPEPTIDE TRANSPORTER YGL114W-RELATED"/>
    <property type="match status" value="1"/>
</dbReference>
<dbReference type="Proteomes" id="UP000245207">
    <property type="component" value="Unassembled WGS sequence"/>
</dbReference>
<keyword evidence="6 7" id="KW-0472">Membrane</keyword>
<dbReference type="InterPro" id="IPR004813">
    <property type="entry name" value="OPT"/>
</dbReference>
<sequence length="152" mass="16639">MSYETSLNMDTLLQNWRNHALDVGNPDGEYKAAYAPVYRNMAILGLEGFSALPQHCLQLFYGFFAFAVRANMVRDASPKKVANLVPLTMAMVVPFLVGAYFAIDMCVGTLVMFDWSKINKKKAALMVPAVASDLICGDGLWILPASILALLG</sequence>
<accession>A0A2U1PNP5</accession>
<dbReference type="EMBL" id="PKPP01000919">
    <property type="protein sequence ID" value="PWA87384.1"/>
    <property type="molecule type" value="Genomic_DNA"/>
</dbReference>
<keyword evidence="5 7" id="KW-1133">Transmembrane helix</keyword>
<reference evidence="8 9" key="1">
    <citation type="journal article" date="2018" name="Mol. Plant">
        <title>The genome of Artemisia annua provides insight into the evolution of Asteraceae family and artemisinin biosynthesis.</title>
        <authorList>
            <person name="Shen Q."/>
            <person name="Zhang L."/>
            <person name="Liao Z."/>
            <person name="Wang S."/>
            <person name="Yan T."/>
            <person name="Shi P."/>
            <person name="Liu M."/>
            <person name="Fu X."/>
            <person name="Pan Q."/>
            <person name="Wang Y."/>
            <person name="Lv Z."/>
            <person name="Lu X."/>
            <person name="Zhang F."/>
            <person name="Jiang W."/>
            <person name="Ma Y."/>
            <person name="Chen M."/>
            <person name="Hao X."/>
            <person name="Li L."/>
            <person name="Tang Y."/>
            <person name="Lv G."/>
            <person name="Zhou Y."/>
            <person name="Sun X."/>
            <person name="Brodelius P.E."/>
            <person name="Rose J.K.C."/>
            <person name="Tang K."/>
        </authorList>
    </citation>
    <scope>NUCLEOTIDE SEQUENCE [LARGE SCALE GENOMIC DNA]</scope>
    <source>
        <strain evidence="9">cv. Huhao1</strain>
        <tissue evidence="8">Leaf</tissue>
    </source>
</reference>
<evidence type="ECO:0000313" key="9">
    <source>
        <dbReference type="Proteomes" id="UP000245207"/>
    </source>
</evidence>
<gene>
    <name evidence="8" type="ORF">CTI12_AA129070</name>
</gene>
<dbReference type="GO" id="GO:0010039">
    <property type="term" value="P:response to iron ion"/>
    <property type="evidence" value="ECO:0007669"/>
    <property type="project" value="TreeGrafter"/>
</dbReference>
<evidence type="ECO:0000256" key="7">
    <source>
        <dbReference type="SAM" id="Phobius"/>
    </source>
</evidence>
<feature type="transmembrane region" description="Helical" evidence="7">
    <location>
        <begin position="123"/>
        <end position="151"/>
    </location>
</feature>
<proteinExistence type="inferred from homology"/>
<comment type="similarity">
    <text evidence="2">Belongs to the YSL (TC 2.A.67.2) family.</text>
</comment>
<evidence type="ECO:0000256" key="3">
    <source>
        <dbReference type="ARBA" id="ARBA00022448"/>
    </source>
</evidence>
<evidence type="ECO:0000256" key="5">
    <source>
        <dbReference type="ARBA" id="ARBA00022989"/>
    </source>
</evidence>
<protein>
    <submittedName>
        <fullName evidence="8">Metal-nicotianamine transporter YSL3</fullName>
    </submittedName>
</protein>
<keyword evidence="3" id="KW-0813">Transport</keyword>
<keyword evidence="4 7" id="KW-0812">Transmembrane</keyword>
<dbReference type="GO" id="GO:0048316">
    <property type="term" value="P:seed development"/>
    <property type="evidence" value="ECO:0007669"/>
    <property type="project" value="TreeGrafter"/>
</dbReference>
<comment type="caution">
    <text evidence="8">The sequence shown here is derived from an EMBL/GenBank/DDBJ whole genome shotgun (WGS) entry which is preliminary data.</text>
</comment>
<dbReference type="STRING" id="35608.A0A2U1PNP5"/>
<keyword evidence="9" id="KW-1185">Reference proteome</keyword>
<comment type="subcellular location">
    <subcellularLocation>
        <location evidence="1">Membrane</location>
        <topology evidence="1">Multi-pass membrane protein</topology>
    </subcellularLocation>
</comment>
<dbReference type="GO" id="GO:0005886">
    <property type="term" value="C:plasma membrane"/>
    <property type="evidence" value="ECO:0007669"/>
    <property type="project" value="TreeGrafter"/>
</dbReference>
<evidence type="ECO:0000256" key="6">
    <source>
        <dbReference type="ARBA" id="ARBA00023136"/>
    </source>
</evidence>
<organism evidence="8 9">
    <name type="scientific">Artemisia annua</name>
    <name type="common">Sweet wormwood</name>
    <dbReference type="NCBI Taxonomy" id="35608"/>
    <lineage>
        <taxon>Eukaryota</taxon>
        <taxon>Viridiplantae</taxon>
        <taxon>Streptophyta</taxon>
        <taxon>Embryophyta</taxon>
        <taxon>Tracheophyta</taxon>
        <taxon>Spermatophyta</taxon>
        <taxon>Magnoliopsida</taxon>
        <taxon>eudicotyledons</taxon>
        <taxon>Gunneridae</taxon>
        <taxon>Pentapetalae</taxon>
        <taxon>asterids</taxon>
        <taxon>campanulids</taxon>
        <taxon>Asterales</taxon>
        <taxon>Asteraceae</taxon>
        <taxon>Asteroideae</taxon>
        <taxon>Anthemideae</taxon>
        <taxon>Artemisiinae</taxon>
        <taxon>Artemisia</taxon>
    </lineage>
</organism>
<dbReference type="Pfam" id="PF03169">
    <property type="entry name" value="OPT"/>
    <property type="match status" value="1"/>
</dbReference>
<evidence type="ECO:0000313" key="8">
    <source>
        <dbReference type="EMBL" id="PWA87384.1"/>
    </source>
</evidence>
<dbReference type="GO" id="GO:0035673">
    <property type="term" value="F:oligopeptide transmembrane transporter activity"/>
    <property type="evidence" value="ECO:0007669"/>
    <property type="project" value="InterPro"/>
</dbReference>
<name>A0A2U1PNP5_ARTAN</name>
<feature type="transmembrane region" description="Helical" evidence="7">
    <location>
        <begin position="81"/>
        <end position="103"/>
    </location>
</feature>
<evidence type="ECO:0000256" key="1">
    <source>
        <dbReference type="ARBA" id="ARBA00004141"/>
    </source>
</evidence>
<dbReference type="OrthoDB" id="845657at2759"/>